<organism evidence="5 6">
    <name type="scientific">Dreissena polymorpha</name>
    <name type="common">Zebra mussel</name>
    <name type="synonym">Mytilus polymorpha</name>
    <dbReference type="NCBI Taxonomy" id="45954"/>
    <lineage>
        <taxon>Eukaryota</taxon>
        <taxon>Metazoa</taxon>
        <taxon>Spiralia</taxon>
        <taxon>Lophotrochozoa</taxon>
        <taxon>Mollusca</taxon>
        <taxon>Bivalvia</taxon>
        <taxon>Autobranchia</taxon>
        <taxon>Heteroconchia</taxon>
        <taxon>Euheterodonta</taxon>
        <taxon>Imparidentia</taxon>
        <taxon>Neoheterodontei</taxon>
        <taxon>Myida</taxon>
        <taxon>Dreissenoidea</taxon>
        <taxon>Dreissenidae</taxon>
        <taxon>Dreissena</taxon>
    </lineage>
</organism>
<sequence>DIDEGRIQYVLFKGDNATSDSFFFKVIDKDGRALENQPFQLQWCWVSFLDDRIRGNETQEVIEVTVLRTGYLGHTSAVTLDITEGSASLGQDLSRQFMKQVTFSPGQSERQWRVALRDDTIFEREETVTLHLTDPQGALLRDPRFATVAIHDPEDESSLYFLETRMVAMENDSVVDITVHRDGDLSNDLSVLCYTRN</sequence>
<name>A0A9D4HBT4_DREPO</name>
<comment type="caution">
    <text evidence="5">The sequence shown here is derived from an EMBL/GenBank/DDBJ whole genome shotgun (WGS) entry which is preliminary data.</text>
</comment>
<dbReference type="GO" id="GO:0016020">
    <property type="term" value="C:membrane"/>
    <property type="evidence" value="ECO:0007669"/>
    <property type="project" value="InterPro"/>
</dbReference>
<evidence type="ECO:0000313" key="5">
    <source>
        <dbReference type="EMBL" id="KAH3830549.1"/>
    </source>
</evidence>
<keyword evidence="3" id="KW-0106">Calcium</keyword>
<feature type="domain" description="Calx-beta" evidence="4">
    <location>
        <begin position="33"/>
        <end position="133"/>
    </location>
</feature>
<evidence type="ECO:0000256" key="3">
    <source>
        <dbReference type="ARBA" id="ARBA00022837"/>
    </source>
</evidence>
<accession>A0A9D4HBT4</accession>
<dbReference type="GO" id="GO:0009653">
    <property type="term" value="P:anatomical structure morphogenesis"/>
    <property type="evidence" value="ECO:0007669"/>
    <property type="project" value="TreeGrafter"/>
</dbReference>
<evidence type="ECO:0000256" key="2">
    <source>
        <dbReference type="ARBA" id="ARBA00022737"/>
    </source>
</evidence>
<evidence type="ECO:0000313" key="6">
    <source>
        <dbReference type="Proteomes" id="UP000828390"/>
    </source>
</evidence>
<dbReference type="AlphaFoldDB" id="A0A9D4HBT4"/>
<dbReference type="GO" id="GO:0007154">
    <property type="term" value="P:cell communication"/>
    <property type="evidence" value="ECO:0007669"/>
    <property type="project" value="InterPro"/>
</dbReference>
<dbReference type="EMBL" id="JAIWYP010000004">
    <property type="protein sequence ID" value="KAH3830549.1"/>
    <property type="molecule type" value="Genomic_DNA"/>
</dbReference>
<dbReference type="InterPro" id="IPR051561">
    <property type="entry name" value="FRAS1_ECM"/>
</dbReference>
<dbReference type="Proteomes" id="UP000828390">
    <property type="component" value="Unassembled WGS sequence"/>
</dbReference>
<proteinExistence type="predicted"/>
<keyword evidence="2" id="KW-0677">Repeat</keyword>
<dbReference type="PANTHER" id="PTHR45739">
    <property type="entry name" value="MATRIX PROTEIN, PUTATIVE-RELATED"/>
    <property type="match status" value="1"/>
</dbReference>
<evidence type="ECO:0000259" key="4">
    <source>
        <dbReference type="SMART" id="SM00237"/>
    </source>
</evidence>
<reference evidence="5" key="2">
    <citation type="submission" date="2020-11" db="EMBL/GenBank/DDBJ databases">
        <authorList>
            <person name="McCartney M.A."/>
            <person name="Auch B."/>
            <person name="Kono T."/>
            <person name="Mallez S."/>
            <person name="Becker A."/>
            <person name="Gohl D.M."/>
            <person name="Silverstein K.A.T."/>
            <person name="Koren S."/>
            <person name="Bechman K.B."/>
            <person name="Herman A."/>
            <person name="Abrahante J.E."/>
            <person name="Garbe J."/>
        </authorList>
    </citation>
    <scope>NUCLEOTIDE SEQUENCE</scope>
    <source>
        <strain evidence="5">Duluth1</strain>
        <tissue evidence="5">Whole animal</tissue>
    </source>
</reference>
<keyword evidence="6" id="KW-1185">Reference proteome</keyword>
<keyword evidence="1" id="KW-0732">Signal</keyword>
<feature type="non-terminal residue" evidence="5">
    <location>
        <position position="197"/>
    </location>
</feature>
<dbReference type="Gene3D" id="2.60.40.2030">
    <property type="match status" value="1"/>
</dbReference>
<dbReference type="PANTHER" id="PTHR45739:SF8">
    <property type="entry name" value="FRAS1-RELATED EXTRACELLULAR MATRIX PROTEIN 1"/>
    <property type="match status" value="1"/>
</dbReference>
<dbReference type="SUPFAM" id="SSF141072">
    <property type="entry name" value="CalX-like"/>
    <property type="match status" value="1"/>
</dbReference>
<feature type="non-terminal residue" evidence="5">
    <location>
        <position position="1"/>
    </location>
</feature>
<gene>
    <name evidence="5" type="ORF">DPMN_103794</name>
</gene>
<dbReference type="SMART" id="SM00237">
    <property type="entry name" value="Calx_beta"/>
    <property type="match status" value="1"/>
</dbReference>
<dbReference type="InterPro" id="IPR038081">
    <property type="entry name" value="CalX-like_sf"/>
</dbReference>
<dbReference type="InterPro" id="IPR003644">
    <property type="entry name" value="Calx_beta"/>
</dbReference>
<evidence type="ECO:0000256" key="1">
    <source>
        <dbReference type="ARBA" id="ARBA00022729"/>
    </source>
</evidence>
<reference evidence="5" key="1">
    <citation type="journal article" date="2019" name="bioRxiv">
        <title>The Genome of the Zebra Mussel, Dreissena polymorpha: A Resource for Invasive Species Research.</title>
        <authorList>
            <person name="McCartney M.A."/>
            <person name="Auch B."/>
            <person name="Kono T."/>
            <person name="Mallez S."/>
            <person name="Zhang Y."/>
            <person name="Obille A."/>
            <person name="Becker A."/>
            <person name="Abrahante J.E."/>
            <person name="Garbe J."/>
            <person name="Badalamenti J.P."/>
            <person name="Herman A."/>
            <person name="Mangelson H."/>
            <person name="Liachko I."/>
            <person name="Sullivan S."/>
            <person name="Sone E.D."/>
            <person name="Koren S."/>
            <person name="Silverstein K.A.T."/>
            <person name="Beckman K.B."/>
            <person name="Gohl D.M."/>
        </authorList>
    </citation>
    <scope>NUCLEOTIDE SEQUENCE</scope>
    <source>
        <strain evidence="5">Duluth1</strain>
        <tissue evidence="5">Whole animal</tissue>
    </source>
</reference>
<protein>
    <recommendedName>
        <fullName evidence="4">Calx-beta domain-containing protein</fullName>
    </recommendedName>
</protein>
<dbReference type="Pfam" id="PF03160">
    <property type="entry name" value="Calx-beta"/>
    <property type="match status" value="1"/>
</dbReference>